<dbReference type="eggNOG" id="COG1925">
    <property type="taxonomic scope" value="Bacteria"/>
</dbReference>
<dbReference type="STRING" id="1499967.U27_04084"/>
<evidence type="ECO:0000313" key="6">
    <source>
        <dbReference type="Proteomes" id="UP000030661"/>
    </source>
</evidence>
<dbReference type="PROSITE" id="PS51350">
    <property type="entry name" value="PTS_HPR_DOM"/>
    <property type="match status" value="1"/>
</dbReference>
<name>A0A081BXR5_VECG1</name>
<comment type="subcellular location">
    <subcellularLocation>
        <location evidence="1">Cytoplasm</location>
    </subcellularLocation>
</comment>
<dbReference type="InterPro" id="IPR001020">
    <property type="entry name" value="PTS_HPr_His_P_site"/>
</dbReference>
<keyword evidence="2" id="KW-0963">Cytoplasm</keyword>
<keyword evidence="5" id="KW-0808">Transferase</keyword>
<dbReference type="GO" id="GO:0009401">
    <property type="term" value="P:phosphoenolpyruvate-dependent sugar phosphotransferase system"/>
    <property type="evidence" value="ECO:0007669"/>
    <property type="project" value="UniProtKB-KW"/>
</dbReference>
<dbReference type="InterPro" id="IPR035895">
    <property type="entry name" value="HPr-like_sf"/>
</dbReference>
<dbReference type="InterPro" id="IPR002114">
    <property type="entry name" value="PTS_HPr_Ser_P_site"/>
</dbReference>
<dbReference type="PANTHER" id="PTHR33705">
    <property type="entry name" value="PHOSPHOCARRIER PROTEIN HPR"/>
    <property type="match status" value="1"/>
</dbReference>
<evidence type="ECO:0000256" key="3">
    <source>
        <dbReference type="ARBA" id="ARBA00022683"/>
    </source>
</evidence>
<dbReference type="PROSITE" id="PS00589">
    <property type="entry name" value="PTS_HPR_SER"/>
    <property type="match status" value="1"/>
</dbReference>
<proteinExistence type="predicted"/>
<dbReference type="CDD" id="cd00367">
    <property type="entry name" value="PTS-HPr_like"/>
    <property type="match status" value="1"/>
</dbReference>
<dbReference type="Pfam" id="PF00381">
    <property type="entry name" value="PTS-HPr"/>
    <property type="match status" value="1"/>
</dbReference>
<gene>
    <name evidence="5" type="ORF">U27_04084</name>
</gene>
<evidence type="ECO:0000313" key="5">
    <source>
        <dbReference type="EMBL" id="GAK57120.1"/>
    </source>
</evidence>
<evidence type="ECO:0000256" key="1">
    <source>
        <dbReference type="ARBA" id="ARBA00004496"/>
    </source>
</evidence>
<reference evidence="5" key="1">
    <citation type="journal article" date="2015" name="PeerJ">
        <title>First genomic representation of candidate bacterial phylum KSB3 points to enhanced environmental sensing as a trigger of wastewater bulking.</title>
        <authorList>
            <person name="Sekiguchi Y."/>
            <person name="Ohashi A."/>
            <person name="Parks D.H."/>
            <person name="Yamauchi T."/>
            <person name="Tyson G.W."/>
            <person name="Hugenholtz P."/>
        </authorList>
    </citation>
    <scope>NUCLEOTIDE SEQUENCE [LARGE SCALE GENOMIC DNA]</scope>
</reference>
<dbReference type="NCBIfam" id="TIGR01003">
    <property type="entry name" value="PTS_HPr_family"/>
    <property type="match status" value="1"/>
</dbReference>
<keyword evidence="6" id="KW-1185">Reference proteome</keyword>
<dbReference type="Gene3D" id="3.30.1340.10">
    <property type="entry name" value="HPr-like"/>
    <property type="match status" value="1"/>
</dbReference>
<dbReference type="InterPro" id="IPR050399">
    <property type="entry name" value="HPr"/>
</dbReference>
<dbReference type="SUPFAM" id="SSF55594">
    <property type="entry name" value="HPr-like"/>
    <property type="match status" value="1"/>
</dbReference>
<dbReference type="GO" id="GO:0016740">
    <property type="term" value="F:transferase activity"/>
    <property type="evidence" value="ECO:0007669"/>
    <property type="project" value="UniProtKB-KW"/>
</dbReference>
<dbReference type="PRINTS" id="PR00107">
    <property type="entry name" value="PHOSPHOCPHPR"/>
</dbReference>
<organism evidence="5">
    <name type="scientific">Vecturithrix granuli</name>
    <dbReference type="NCBI Taxonomy" id="1499967"/>
    <lineage>
        <taxon>Bacteria</taxon>
        <taxon>Candidatus Moduliflexota</taxon>
        <taxon>Candidatus Vecturitrichia</taxon>
        <taxon>Candidatus Vecturitrichales</taxon>
        <taxon>Candidatus Vecturitrichaceae</taxon>
        <taxon>Candidatus Vecturithrix</taxon>
    </lineage>
</organism>
<dbReference type="InterPro" id="IPR000032">
    <property type="entry name" value="HPr-like"/>
</dbReference>
<keyword evidence="3" id="KW-0598">Phosphotransferase system</keyword>
<sequence>MAEIRVATIKNELGLHARAAAQFVQTANQFCAEITVLKDGEEVNGKSILSLMMLAAPIGSEIVLKAEGEDAVALLDKLIQLINNKFGEPK</sequence>
<dbReference type="HOGENOM" id="CLU_136230_1_1_0"/>
<dbReference type="GO" id="GO:0005737">
    <property type="term" value="C:cytoplasm"/>
    <property type="evidence" value="ECO:0007669"/>
    <property type="project" value="UniProtKB-SubCell"/>
</dbReference>
<dbReference type="Proteomes" id="UP000030661">
    <property type="component" value="Unassembled WGS sequence"/>
</dbReference>
<feature type="domain" description="HPr" evidence="4">
    <location>
        <begin position="2"/>
        <end position="89"/>
    </location>
</feature>
<dbReference type="PROSITE" id="PS00369">
    <property type="entry name" value="PTS_HPR_HIS"/>
    <property type="match status" value="1"/>
</dbReference>
<accession>A0A081BXR5</accession>
<evidence type="ECO:0000259" key="4">
    <source>
        <dbReference type="PROSITE" id="PS51350"/>
    </source>
</evidence>
<dbReference type="PANTHER" id="PTHR33705:SF2">
    <property type="entry name" value="PHOSPHOCARRIER PROTEIN NPR"/>
    <property type="match status" value="1"/>
</dbReference>
<protein>
    <submittedName>
        <fullName evidence="5">Phosphotransferase system, HPr</fullName>
    </submittedName>
</protein>
<evidence type="ECO:0000256" key="2">
    <source>
        <dbReference type="ARBA" id="ARBA00022490"/>
    </source>
</evidence>
<dbReference type="AlphaFoldDB" id="A0A081BXR5"/>
<dbReference type="EMBL" id="DF820465">
    <property type="protein sequence ID" value="GAK57120.1"/>
    <property type="molecule type" value="Genomic_DNA"/>
</dbReference>